<gene>
    <name evidence="3" type="ORF">COCSUDRAFT_59691</name>
</gene>
<dbReference type="GO" id="GO:0006457">
    <property type="term" value="P:protein folding"/>
    <property type="evidence" value="ECO:0007669"/>
    <property type="project" value="InterPro"/>
</dbReference>
<comment type="caution">
    <text evidence="3">The sequence shown here is derived from an EMBL/GenBank/DDBJ whole genome shotgun (WGS) entry which is preliminary data.</text>
</comment>
<dbReference type="InterPro" id="IPR051339">
    <property type="entry name" value="DnaJ_subfamily_B"/>
</dbReference>
<dbReference type="InterPro" id="IPR002939">
    <property type="entry name" value="DnaJ_C"/>
</dbReference>
<dbReference type="GO" id="GO:0051082">
    <property type="term" value="F:unfolded protein binding"/>
    <property type="evidence" value="ECO:0007669"/>
    <property type="project" value="InterPro"/>
</dbReference>
<dbReference type="PANTHER" id="PTHR24078">
    <property type="entry name" value="DNAJ HOMOLOG SUBFAMILY C MEMBER"/>
    <property type="match status" value="1"/>
</dbReference>
<feature type="domain" description="Chaperone DnaJ C-terminal" evidence="2">
    <location>
        <begin position="11"/>
        <end position="169"/>
    </location>
</feature>
<dbReference type="GeneID" id="17037138"/>
<dbReference type="FunFam" id="2.60.260.20:FF:000013">
    <property type="entry name" value="DnaJ subfamily B member 11"/>
    <property type="match status" value="1"/>
</dbReference>
<dbReference type="AlphaFoldDB" id="I0YLD9"/>
<dbReference type="Pfam" id="PF01556">
    <property type="entry name" value="DnaJ_C"/>
    <property type="match status" value="1"/>
</dbReference>
<keyword evidence="1" id="KW-0143">Chaperone</keyword>
<dbReference type="GO" id="GO:0005829">
    <property type="term" value="C:cytosol"/>
    <property type="evidence" value="ECO:0007669"/>
    <property type="project" value="TreeGrafter"/>
</dbReference>
<dbReference type="KEGG" id="csl:COCSUDRAFT_59691"/>
<dbReference type="SUPFAM" id="SSF49493">
    <property type="entry name" value="HSP40/DnaJ peptide-binding domain"/>
    <property type="match status" value="2"/>
</dbReference>
<dbReference type="GO" id="GO:0051087">
    <property type="term" value="F:protein-folding chaperone binding"/>
    <property type="evidence" value="ECO:0007669"/>
    <property type="project" value="TreeGrafter"/>
</dbReference>
<evidence type="ECO:0000256" key="1">
    <source>
        <dbReference type="ARBA" id="ARBA00023186"/>
    </source>
</evidence>
<dbReference type="eggNOG" id="KOG0714">
    <property type="taxonomic scope" value="Eukaryota"/>
</dbReference>
<name>I0YLD9_COCSC</name>
<organism evidence="3 4">
    <name type="scientific">Coccomyxa subellipsoidea (strain C-169)</name>
    <name type="common">Green microalga</name>
    <dbReference type="NCBI Taxonomy" id="574566"/>
    <lineage>
        <taxon>Eukaryota</taxon>
        <taxon>Viridiplantae</taxon>
        <taxon>Chlorophyta</taxon>
        <taxon>core chlorophytes</taxon>
        <taxon>Trebouxiophyceae</taxon>
        <taxon>Trebouxiophyceae incertae sedis</taxon>
        <taxon>Coccomyxaceae</taxon>
        <taxon>Coccomyxa</taxon>
        <taxon>Coccomyxa subellipsoidea</taxon>
    </lineage>
</organism>
<sequence length="185" mass="19661">MLAGAATKDLELPLTLTLEEVQRGGEKDLTIIRRLADGVSGRLISVDEAVAVQLTPGIREGTRIVLRGMGDEAPGRGCSDLVLVVREALHPQFERRANDLVTCVSLPLLQALTADSILVPTLGGGSLPVALRGPITPETVLRVPGKGMPVPEDPGRSGDLCVRFRIEFPSAVTAQQKHQLHAALQ</sequence>
<dbReference type="OrthoDB" id="550424at2759"/>
<reference evidence="3 4" key="1">
    <citation type="journal article" date="2012" name="Genome Biol.">
        <title>The genome of the polar eukaryotic microalga coccomyxa subellipsoidea reveals traits of cold adaptation.</title>
        <authorList>
            <person name="Blanc G."/>
            <person name="Agarkova I."/>
            <person name="Grimwood J."/>
            <person name="Kuo A."/>
            <person name="Brueggeman A."/>
            <person name="Dunigan D."/>
            <person name="Gurnon J."/>
            <person name="Ladunga I."/>
            <person name="Lindquist E."/>
            <person name="Lucas S."/>
            <person name="Pangilinan J."/>
            <person name="Proschold T."/>
            <person name="Salamov A."/>
            <person name="Schmutz J."/>
            <person name="Weeks D."/>
            <person name="Yamada T."/>
            <person name="Claverie J.M."/>
            <person name="Grigoriev I."/>
            <person name="Van Etten J."/>
            <person name="Lomsadze A."/>
            <person name="Borodovsky M."/>
        </authorList>
    </citation>
    <scope>NUCLEOTIDE SEQUENCE [LARGE SCALE GENOMIC DNA]</scope>
    <source>
        <strain evidence="3 4">C-169</strain>
    </source>
</reference>
<proteinExistence type="predicted"/>
<protein>
    <submittedName>
        <fullName evidence="3">HSP40/DnaJ peptide-binding protein</fullName>
    </submittedName>
</protein>
<dbReference type="Proteomes" id="UP000007264">
    <property type="component" value="Unassembled WGS sequence"/>
</dbReference>
<evidence type="ECO:0000313" key="4">
    <source>
        <dbReference type="Proteomes" id="UP000007264"/>
    </source>
</evidence>
<evidence type="ECO:0000313" key="3">
    <source>
        <dbReference type="EMBL" id="EIE19208.1"/>
    </source>
</evidence>
<dbReference type="STRING" id="574566.I0YLD9"/>
<dbReference type="Gene3D" id="2.60.260.20">
    <property type="entry name" value="Urease metallochaperone UreE, N-terminal domain"/>
    <property type="match status" value="2"/>
</dbReference>
<evidence type="ECO:0000259" key="2">
    <source>
        <dbReference type="Pfam" id="PF01556"/>
    </source>
</evidence>
<dbReference type="RefSeq" id="XP_005643752.1">
    <property type="nucleotide sequence ID" value="XM_005643695.1"/>
</dbReference>
<dbReference type="PANTHER" id="PTHR24078:SF553">
    <property type="entry name" value="DNAJ HOMOLOG SUBFAMILY B MEMBER 5"/>
    <property type="match status" value="1"/>
</dbReference>
<keyword evidence="4" id="KW-1185">Reference proteome</keyword>
<accession>I0YLD9</accession>
<dbReference type="EMBL" id="AGSI01000020">
    <property type="protein sequence ID" value="EIE19208.1"/>
    <property type="molecule type" value="Genomic_DNA"/>
</dbReference>
<dbReference type="InterPro" id="IPR008971">
    <property type="entry name" value="HSP40/DnaJ_pept-bd"/>
</dbReference>
<dbReference type="CDD" id="cd10747">
    <property type="entry name" value="DnaJ_C"/>
    <property type="match status" value="1"/>
</dbReference>